<keyword evidence="12" id="KW-0233">DNA recombination</keyword>
<dbReference type="InterPro" id="IPR006165">
    <property type="entry name" value="Ku70"/>
</dbReference>
<dbReference type="Pfam" id="PF03730">
    <property type="entry name" value="Ku_C"/>
    <property type="match status" value="1"/>
</dbReference>
<evidence type="ECO:0000256" key="5">
    <source>
        <dbReference type="ARBA" id="ARBA00022741"/>
    </source>
</evidence>
<evidence type="ECO:0000256" key="7">
    <source>
        <dbReference type="ARBA" id="ARBA00022801"/>
    </source>
</evidence>
<keyword evidence="7" id="KW-0378">Hydrolase</keyword>
<dbReference type="PANTHER" id="PTHR12604:SF2">
    <property type="entry name" value="X-RAY REPAIR CROSS-COMPLEMENTING PROTEIN 6"/>
    <property type="match status" value="1"/>
</dbReference>
<evidence type="ECO:0000256" key="14">
    <source>
        <dbReference type="ARBA" id="ARBA00023242"/>
    </source>
</evidence>
<dbReference type="GO" id="GO:0005524">
    <property type="term" value="F:ATP binding"/>
    <property type="evidence" value="ECO:0007669"/>
    <property type="project" value="UniProtKB-KW"/>
</dbReference>
<dbReference type="Pfam" id="PF02735">
    <property type="entry name" value="Ku"/>
    <property type="match status" value="1"/>
</dbReference>
<evidence type="ECO:0000256" key="8">
    <source>
        <dbReference type="ARBA" id="ARBA00022806"/>
    </source>
</evidence>
<evidence type="ECO:0000256" key="2">
    <source>
        <dbReference type="ARBA" id="ARBA00004574"/>
    </source>
</evidence>
<evidence type="ECO:0000256" key="10">
    <source>
        <dbReference type="ARBA" id="ARBA00022895"/>
    </source>
</evidence>
<reference evidence="17" key="1">
    <citation type="submission" date="2020-12" db="EMBL/GenBank/DDBJ databases">
        <title>Metabolic potential, ecology and presence of endohyphal bacteria is reflected in genomic diversity of Mucoromycotina.</title>
        <authorList>
            <person name="Muszewska A."/>
            <person name="Okrasinska A."/>
            <person name="Steczkiewicz K."/>
            <person name="Drgas O."/>
            <person name="Orlowska M."/>
            <person name="Perlinska-Lenart U."/>
            <person name="Aleksandrzak-Piekarczyk T."/>
            <person name="Szatraj K."/>
            <person name="Zielenkiewicz U."/>
            <person name="Pilsyk S."/>
            <person name="Malc E."/>
            <person name="Mieczkowski P."/>
            <person name="Kruszewska J.S."/>
            <person name="Biernat P."/>
            <person name="Pawlowska J."/>
        </authorList>
    </citation>
    <scope>NUCLEOTIDE SEQUENCE</scope>
    <source>
        <strain evidence="17">WA0000067209</strain>
    </source>
</reference>
<organism evidence="17 18">
    <name type="scientific">Mortierella isabellina</name>
    <name type="common">Filamentous fungus</name>
    <name type="synonym">Umbelopsis isabellina</name>
    <dbReference type="NCBI Taxonomy" id="91625"/>
    <lineage>
        <taxon>Eukaryota</taxon>
        <taxon>Fungi</taxon>
        <taxon>Fungi incertae sedis</taxon>
        <taxon>Mucoromycota</taxon>
        <taxon>Mucoromycotina</taxon>
        <taxon>Umbelopsidomycetes</taxon>
        <taxon>Umbelopsidales</taxon>
        <taxon>Umbelopsidaceae</taxon>
        <taxon>Umbelopsis</taxon>
    </lineage>
</organism>
<evidence type="ECO:0000256" key="3">
    <source>
        <dbReference type="ARBA" id="ARBA00005240"/>
    </source>
</evidence>
<proteinExistence type="inferred from homology"/>
<keyword evidence="8" id="KW-0347">Helicase</keyword>
<dbReference type="InterPro" id="IPR027388">
    <property type="entry name" value="Ku70_bridge/pillars_dom_sf"/>
</dbReference>
<dbReference type="GO" id="GO:0003684">
    <property type="term" value="F:damaged DNA binding"/>
    <property type="evidence" value="ECO:0007669"/>
    <property type="project" value="InterPro"/>
</dbReference>
<dbReference type="GO" id="GO:0003678">
    <property type="term" value="F:DNA helicase activity"/>
    <property type="evidence" value="ECO:0007669"/>
    <property type="project" value="InterPro"/>
</dbReference>
<gene>
    <name evidence="17" type="ORF">INT43_000829</name>
</gene>
<evidence type="ECO:0000259" key="16">
    <source>
        <dbReference type="SMART" id="SM00559"/>
    </source>
</evidence>
<dbReference type="Gene3D" id="4.10.970.10">
    <property type="entry name" value="Ku70, bridge and pillars"/>
    <property type="match status" value="1"/>
</dbReference>
<name>A0A8H7Q324_MORIS</name>
<keyword evidence="6" id="KW-0227">DNA damage</keyword>
<sequence length="596" mass="67771">MSKSWNADREEEEEFLEETQPDDYTNHDSILFVIDASPAMLEPQDNGEIPLQSALTAVRSVLLSKAFGSASDSVGILLYGTRVKQNDAGHEHIYLLQNLDSPDAPRIKEIENIAENLDNFEKEYGSVSEEFPLGNVFWTASNIFSLSSKKKGTRRIFLLTNEENPHSTNIGLRNAAIRRAKDLWEVGIRIELFSMDKPGQHFNNDFFYSAIIESDEAMKAAESDTTFQQPLEKPRSSGRLKELLQKIRRKEIKKRSEFRVPFHLNDEMTIGVVGYALVREQTRSAFQKVVVTGEQIKEVESVVTWKCVDTDQLLLPTDIKYYYTIGSEPIVFTKDELAEVRTFGEPGIRLLGFIEQKHVLPHWNITHSYFIYPNDYEYNGSTRTFTALLRSTLKKQMAILCSFTRRTNALPKLAILMPQEEVLDNQDEQVRPPGFHVIVMPYADDIRSVLPVQGHEANDEQIDAAKAFVERLSIKGRFDPLAYENPEIYLVLQRHYAGLEAAALEHPMEEVADKTIPRYEAIHKRIGKEIQAFNDIIGRSFEGQQSAPLEAKSQHRSAADKKYDVEELYSQGELQKAKQVEGCLAKTTSADADADK</sequence>
<keyword evidence="13" id="KW-0234">DNA repair</keyword>
<dbReference type="InterPro" id="IPR005160">
    <property type="entry name" value="Ku_C"/>
</dbReference>
<dbReference type="InterPro" id="IPR006164">
    <property type="entry name" value="DNA_bd_Ku70/Ku80"/>
</dbReference>
<feature type="domain" description="Ku" evidence="16">
    <location>
        <begin position="311"/>
        <end position="457"/>
    </location>
</feature>
<accession>A0A8H7Q324</accession>
<dbReference type="InterPro" id="IPR005161">
    <property type="entry name" value="Ku_N"/>
</dbReference>
<dbReference type="PIRSF" id="PIRSF003033">
    <property type="entry name" value="Ku70"/>
    <property type="match status" value="1"/>
</dbReference>
<dbReference type="Pfam" id="PF03731">
    <property type="entry name" value="Ku_N"/>
    <property type="match status" value="1"/>
</dbReference>
<evidence type="ECO:0000313" key="18">
    <source>
        <dbReference type="Proteomes" id="UP000654370"/>
    </source>
</evidence>
<comment type="subcellular location">
    <subcellularLocation>
        <location evidence="2">Chromosome</location>
        <location evidence="2">Telomere</location>
    </subcellularLocation>
    <subcellularLocation>
        <location evidence="1">Nucleus</location>
    </subcellularLocation>
</comment>
<dbReference type="GO" id="GO:0006310">
    <property type="term" value="P:DNA recombination"/>
    <property type="evidence" value="ECO:0007669"/>
    <property type="project" value="UniProtKB-KW"/>
</dbReference>
<dbReference type="SMART" id="SM00559">
    <property type="entry name" value="Ku78"/>
    <property type="match status" value="1"/>
</dbReference>
<dbReference type="EMBL" id="JAEPQZ010000002">
    <property type="protein sequence ID" value="KAG2184916.1"/>
    <property type="molecule type" value="Genomic_DNA"/>
</dbReference>
<dbReference type="AlphaFoldDB" id="A0A8H7Q324"/>
<dbReference type="GO" id="GO:0006303">
    <property type="term" value="P:double-strand break repair via nonhomologous end joining"/>
    <property type="evidence" value="ECO:0007669"/>
    <property type="project" value="InterPro"/>
</dbReference>
<dbReference type="NCBIfam" id="TIGR00578">
    <property type="entry name" value="ku70"/>
    <property type="match status" value="1"/>
</dbReference>
<keyword evidence="5" id="KW-0547">Nucleotide-binding</keyword>
<evidence type="ECO:0000256" key="11">
    <source>
        <dbReference type="ARBA" id="ARBA00023125"/>
    </source>
</evidence>
<dbReference type="GO" id="GO:0000781">
    <property type="term" value="C:chromosome, telomeric region"/>
    <property type="evidence" value="ECO:0007669"/>
    <property type="project" value="UniProtKB-SubCell"/>
</dbReference>
<dbReference type="Gene3D" id="3.40.50.410">
    <property type="entry name" value="von Willebrand factor, type A domain"/>
    <property type="match status" value="1"/>
</dbReference>
<keyword evidence="9" id="KW-0067">ATP-binding</keyword>
<keyword evidence="11" id="KW-0238">DNA-binding</keyword>
<keyword evidence="18" id="KW-1185">Reference proteome</keyword>
<evidence type="ECO:0000256" key="12">
    <source>
        <dbReference type="ARBA" id="ARBA00023172"/>
    </source>
</evidence>
<dbReference type="GO" id="GO:0042162">
    <property type="term" value="F:telomeric DNA binding"/>
    <property type="evidence" value="ECO:0007669"/>
    <property type="project" value="InterPro"/>
</dbReference>
<dbReference type="Proteomes" id="UP000654370">
    <property type="component" value="Unassembled WGS sequence"/>
</dbReference>
<dbReference type="CDD" id="cd00788">
    <property type="entry name" value="KU70"/>
    <property type="match status" value="1"/>
</dbReference>
<evidence type="ECO:0000256" key="13">
    <source>
        <dbReference type="ARBA" id="ARBA00023204"/>
    </source>
</evidence>
<dbReference type="Gene3D" id="1.10.1600.10">
    <property type="match status" value="1"/>
</dbReference>
<comment type="caution">
    <text evidence="17">The sequence shown here is derived from an EMBL/GenBank/DDBJ whole genome shotgun (WGS) entry which is preliminary data.</text>
</comment>
<keyword evidence="14" id="KW-0539">Nucleus</keyword>
<comment type="similarity">
    <text evidence="3">Belongs to the ku70 family.</text>
</comment>
<evidence type="ECO:0000256" key="4">
    <source>
        <dbReference type="ARBA" id="ARBA00021796"/>
    </source>
</evidence>
<keyword evidence="10" id="KW-0158">Chromosome</keyword>
<keyword evidence="10" id="KW-0779">Telomere</keyword>
<dbReference type="GO" id="GO:0043564">
    <property type="term" value="C:Ku70:Ku80 complex"/>
    <property type="evidence" value="ECO:0007669"/>
    <property type="project" value="InterPro"/>
</dbReference>
<dbReference type="GO" id="GO:0003690">
    <property type="term" value="F:double-stranded DNA binding"/>
    <property type="evidence" value="ECO:0007669"/>
    <property type="project" value="TreeGrafter"/>
</dbReference>
<dbReference type="GO" id="GO:0016787">
    <property type="term" value="F:hydrolase activity"/>
    <property type="evidence" value="ECO:0007669"/>
    <property type="project" value="UniProtKB-KW"/>
</dbReference>
<dbReference type="InterPro" id="IPR016194">
    <property type="entry name" value="SPOC-like_C_dom_sf"/>
</dbReference>
<evidence type="ECO:0000256" key="15">
    <source>
        <dbReference type="ARBA" id="ARBA00031811"/>
    </source>
</evidence>
<evidence type="ECO:0000313" key="17">
    <source>
        <dbReference type="EMBL" id="KAG2184916.1"/>
    </source>
</evidence>
<dbReference type="InterPro" id="IPR047087">
    <property type="entry name" value="KU70_core_dom"/>
</dbReference>
<evidence type="ECO:0000256" key="9">
    <source>
        <dbReference type="ARBA" id="ARBA00022840"/>
    </source>
</evidence>
<dbReference type="SUPFAM" id="SSF53300">
    <property type="entry name" value="vWA-like"/>
    <property type="match status" value="1"/>
</dbReference>
<dbReference type="SUPFAM" id="SSF100939">
    <property type="entry name" value="SPOC domain-like"/>
    <property type="match status" value="1"/>
</dbReference>
<dbReference type="GO" id="GO:0000723">
    <property type="term" value="P:telomere maintenance"/>
    <property type="evidence" value="ECO:0007669"/>
    <property type="project" value="InterPro"/>
</dbReference>
<evidence type="ECO:0000256" key="1">
    <source>
        <dbReference type="ARBA" id="ARBA00004123"/>
    </source>
</evidence>
<dbReference type="CDD" id="cd01458">
    <property type="entry name" value="vWA_ku"/>
    <property type="match status" value="1"/>
</dbReference>
<dbReference type="Gene3D" id="2.40.290.10">
    <property type="match status" value="1"/>
</dbReference>
<dbReference type="InterPro" id="IPR036465">
    <property type="entry name" value="vWFA_dom_sf"/>
</dbReference>
<evidence type="ECO:0000256" key="6">
    <source>
        <dbReference type="ARBA" id="ARBA00022763"/>
    </source>
</evidence>
<protein>
    <recommendedName>
        <fullName evidence="4">ATP-dependent DNA helicase II subunit 1</fullName>
    </recommendedName>
    <alternativeName>
        <fullName evidence="15">ATP-dependent DNA helicase II subunit Ku70</fullName>
    </alternativeName>
</protein>
<dbReference type="OrthoDB" id="3249161at2759"/>
<dbReference type="PANTHER" id="PTHR12604">
    <property type="entry name" value="KU AUTOANTIGEN DNA HELICASE"/>
    <property type="match status" value="1"/>
</dbReference>